<feature type="region of interest" description="Disordered" evidence="1">
    <location>
        <begin position="23"/>
        <end position="43"/>
    </location>
</feature>
<evidence type="ECO:0000313" key="3">
    <source>
        <dbReference type="EMBL" id="EZH75386.1"/>
    </source>
</evidence>
<evidence type="ECO:0000256" key="1">
    <source>
        <dbReference type="SAM" id="MobiDB-lite"/>
    </source>
</evidence>
<dbReference type="OrthoDB" id="1144137at2"/>
<keyword evidence="4" id="KW-1185">Reference proteome</keyword>
<evidence type="ECO:0000256" key="2">
    <source>
        <dbReference type="SAM" id="SignalP"/>
    </source>
</evidence>
<comment type="caution">
    <text evidence="3">The sequence shown here is derived from an EMBL/GenBank/DDBJ whole genome shotgun (WGS) entry which is preliminary data.</text>
</comment>
<organism evidence="3 4">
    <name type="scientific">Aquimarina atlantica</name>
    <dbReference type="NCBI Taxonomy" id="1317122"/>
    <lineage>
        <taxon>Bacteria</taxon>
        <taxon>Pseudomonadati</taxon>
        <taxon>Bacteroidota</taxon>
        <taxon>Flavobacteriia</taxon>
        <taxon>Flavobacteriales</taxon>
        <taxon>Flavobacteriaceae</taxon>
        <taxon>Aquimarina</taxon>
    </lineage>
</organism>
<dbReference type="eggNOG" id="ENOG5030YIK">
    <property type="taxonomic scope" value="Bacteria"/>
</dbReference>
<name>A0A023BZA0_9FLAO</name>
<protein>
    <submittedName>
        <fullName evidence="3">Uncharacterized protein</fullName>
    </submittedName>
</protein>
<dbReference type="Proteomes" id="UP000023541">
    <property type="component" value="Unassembled WGS sequence"/>
</dbReference>
<dbReference type="AlphaFoldDB" id="A0A023BZA0"/>
<accession>A0A023BZA0</accession>
<feature type="chain" id="PRO_5001512097" evidence="2">
    <location>
        <begin position="22"/>
        <end position="173"/>
    </location>
</feature>
<feature type="signal peptide" evidence="2">
    <location>
        <begin position="1"/>
        <end position="21"/>
    </location>
</feature>
<gene>
    <name evidence="3" type="ORF">ATO12_01005</name>
</gene>
<sequence length="173" mass="19508">MKTLKTLITAVFMLCIAVNHAQSDEKKDQQNSSQETVTKTIRIKGPNGEEKVIKKQEVITKKGKIKLSSDGETENQSATYEDDEVVVQKFETTSDMVGYTKVADEKGFIVTFLNKSGDKVAKVRPLRKGLYIVNSGGNDNCLGYFDENKNFILEMYDAKIDEVTTIVYKYQEN</sequence>
<dbReference type="EMBL" id="AQRA01000001">
    <property type="protein sequence ID" value="EZH75386.1"/>
    <property type="molecule type" value="Genomic_DNA"/>
</dbReference>
<feature type="compositionally biased region" description="Polar residues" evidence="1">
    <location>
        <begin position="30"/>
        <end position="39"/>
    </location>
</feature>
<reference evidence="3 4" key="1">
    <citation type="submission" date="2014-04" db="EMBL/GenBank/DDBJ databases">
        <title>Aquimarina sp. 22II-S11-z7 Genome Sequencing.</title>
        <authorList>
            <person name="Lai Q."/>
        </authorList>
    </citation>
    <scope>NUCLEOTIDE SEQUENCE [LARGE SCALE GENOMIC DNA]</scope>
    <source>
        <strain evidence="3 4">22II-S11-z7</strain>
    </source>
</reference>
<keyword evidence="2" id="KW-0732">Signal</keyword>
<proteinExistence type="predicted"/>
<evidence type="ECO:0000313" key="4">
    <source>
        <dbReference type="Proteomes" id="UP000023541"/>
    </source>
</evidence>
<dbReference type="RefSeq" id="WP_034237835.1">
    <property type="nucleotide sequence ID" value="NZ_AQRA01000001.1"/>
</dbReference>